<dbReference type="VEuPathDB" id="FungiDB:TREMEDRAFT_62945"/>
<dbReference type="Proteomes" id="UP000289152">
    <property type="component" value="Unassembled WGS sequence"/>
</dbReference>
<feature type="compositionally biased region" description="Polar residues" evidence="1">
    <location>
        <begin position="1"/>
        <end position="10"/>
    </location>
</feature>
<sequence length="262" mass="29265">MSGLANSTAEDTAATKDKDGSTTQSGEPNKPVEDRPHERYTEGDCVLISSDRVIFKIQGYHVQSASTVLRDAMTQDPEAPETYHIEFDDKDNETADIVTLFLDHMTGYLASSHGADVDKARKSLKFARKWDSPTFNQRVLSNLALRMYQDGKLAPDDIFLIGAEYDSSLLCAAAIRRGGMWSWSSPKEGSTAREWAGGNRIGRSSMIPTFWHCTDFLINQRYTWALNMATQKWQGTGFPTFPTDAEWAQVADKFEVLVTEST</sequence>
<feature type="region of interest" description="Disordered" evidence="1">
    <location>
        <begin position="1"/>
        <end position="42"/>
    </location>
</feature>
<accession>A0A4V1M3V7</accession>
<comment type="caution">
    <text evidence="2">The sequence shown here is derived from an EMBL/GenBank/DDBJ whole genome shotgun (WGS) entry which is preliminary data.</text>
</comment>
<feature type="compositionally biased region" description="Basic and acidic residues" evidence="1">
    <location>
        <begin position="30"/>
        <end position="42"/>
    </location>
</feature>
<organism evidence="2 3">
    <name type="scientific">Tremella mesenterica</name>
    <name type="common">Jelly fungus</name>
    <dbReference type="NCBI Taxonomy" id="5217"/>
    <lineage>
        <taxon>Eukaryota</taxon>
        <taxon>Fungi</taxon>
        <taxon>Dikarya</taxon>
        <taxon>Basidiomycota</taxon>
        <taxon>Agaricomycotina</taxon>
        <taxon>Tremellomycetes</taxon>
        <taxon>Tremellales</taxon>
        <taxon>Tremellaceae</taxon>
        <taxon>Tremella</taxon>
    </lineage>
</organism>
<proteinExistence type="predicted"/>
<dbReference type="AlphaFoldDB" id="A0A4V1M3V7"/>
<dbReference type="OrthoDB" id="2574774at2759"/>
<protein>
    <recommendedName>
        <fullName evidence="4">BTB domain-containing protein</fullName>
    </recommendedName>
</protein>
<reference evidence="2 3" key="1">
    <citation type="submission" date="2016-06" db="EMBL/GenBank/DDBJ databases">
        <title>Evolution of pathogenesis and genome organization in the Tremellales.</title>
        <authorList>
            <person name="Cuomo C."/>
            <person name="Litvintseva A."/>
            <person name="Heitman J."/>
            <person name="Chen Y."/>
            <person name="Sun S."/>
            <person name="Springer D."/>
            <person name="Dromer F."/>
            <person name="Young S."/>
            <person name="Zeng Q."/>
            <person name="Chapman S."/>
            <person name="Gujja S."/>
            <person name="Saif S."/>
            <person name="Birren B."/>
        </authorList>
    </citation>
    <scope>NUCLEOTIDE SEQUENCE [LARGE SCALE GENOMIC DNA]</scope>
    <source>
        <strain evidence="2 3">ATCC 28783</strain>
    </source>
</reference>
<gene>
    <name evidence="2" type="ORF">M231_04491</name>
</gene>
<dbReference type="InParanoid" id="A0A4V1M3V7"/>
<evidence type="ECO:0000256" key="1">
    <source>
        <dbReference type="SAM" id="MobiDB-lite"/>
    </source>
</evidence>
<dbReference type="EMBL" id="SDIL01000051">
    <property type="protein sequence ID" value="RXK38207.1"/>
    <property type="molecule type" value="Genomic_DNA"/>
</dbReference>
<evidence type="ECO:0000313" key="2">
    <source>
        <dbReference type="EMBL" id="RXK38207.1"/>
    </source>
</evidence>
<evidence type="ECO:0000313" key="3">
    <source>
        <dbReference type="Proteomes" id="UP000289152"/>
    </source>
</evidence>
<evidence type="ECO:0008006" key="4">
    <source>
        <dbReference type="Google" id="ProtNLM"/>
    </source>
</evidence>
<keyword evidence="3" id="KW-1185">Reference proteome</keyword>
<dbReference type="STRING" id="5217.A0A4V1M3V7"/>
<name>A0A4V1M3V7_TREME</name>